<dbReference type="Gene3D" id="1.10.10.60">
    <property type="entry name" value="Homeodomain-like"/>
    <property type="match status" value="1"/>
</dbReference>
<dbReference type="PROSITE" id="PS01124">
    <property type="entry name" value="HTH_ARAC_FAMILY_2"/>
    <property type="match status" value="1"/>
</dbReference>
<keyword evidence="2" id="KW-0238">DNA-binding</keyword>
<dbReference type="InterPro" id="IPR053142">
    <property type="entry name" value="PchR_regulatory_protein"/>
</dbReference>
<evidence type="ECO:0000256" key="2">
    <source>
        <dbReference type="ARBA" id="ARBA00023125"/>
    </source>
</evidence>
<dbReference type="PANTHER" id="PTHR47893">
    <property type="entry name" value="REGULATORY PROTEIN PCHR"/>
    <property type="match status" value="1"/>
</dbReference>
<organism evidence="5 6">
    <name type="scientific">Nibrella saemangeumensis</name>
    <dbReference type="NCBI Taxonomy" id="1084526"/>
    <lineage>
        <taxon>Bacteria</taxon>
        <taxon>Pseudomonadati</taxon>
        <taxon>Bacteroidota</taxon>
        <taxon>Cytophagia</taxon>
        <taxon>Cytophagales</taxon>
        <taxon>Spirosomataceae</taxon>
        <taxon>Nibrella</taxon>
    </lineage>
</organism>
<dbReference type="InterPro" id="IPR009057">
    <property type="entry name" value="Homeodomain-like_sf"/>
</dbReference>
<evidence type="ECO:0000256" key="1">
    <source>
        <dbReference type="ARBA" id="ARBA00023015"/>
    </source>
</evidence>
<dbReference type="Proteomes" id="UP001501175">
    <property type="component" value="Unassembled WGS sequence"/>
</dbReference>
<reference evidence="6" key="1">
    <citation type="journal article" date="2019" name="Int. J. Syst. Evol. Microbiol.">
        <title>The Global Catalogue of Microorganisms (GCM) 10K type strain sequencing project: providing services to taxonomists for standard genome sequencing and annotation.</title>
        <authorList>
            <consortium name="The Broad Institute Genomics Platform"/>
            <consortium name="The Broad Institute Genome Sequencing Center for Infectious Disease"/>
            <person name="Wu L."/>
            <person name="Ma J."/>
        </authorList>
    </citation>
    <scope>NUCLEOTIDE SEQUENCE [LARGE SCALE GENOMIC DNA]</scope>
    <source>
        <strain evidence="6">JCM 17927</strain>
    </source>
</reference>
<dbReference type="RefSeq" id="WP_345245482.1">
    <property type="nucleotide sequence ID" value="NZ_BAABHD010000032.1"/>
</dbReference>
<dbReference type="SMART" id="SM00342">
    <property type="entry name" value="HTH_ARAC"/>
    <property type="match status" value="1"/>
</dbReference>
<keyword evidence="3" id="KW-0804">Transcription</keyword>
<dbReference type="InterPro" id="IPR018060">
    <property type="entry name" value="HTH_AraC"/>
</dbReference>
<dbReference type="SUPFAM" id="SSF46689">
    <property type="entry name" value="Homeodomain-like"/>
    <property type="match status" value="1"/>
</dbReference>
<name>A0ABP8N6A4_9BACT</name>
<evidence type="ECO:0000313" key="5">
    <source>
        <dbReference type="EMBL" id="GAA4460592.1"/>
    </source>
</evidence>
<dbReference type="PANTHER" id="PTHR47893:SF1">
    <property type="entry name" value="REGULATORY PROTEIN PCHR"/>
    <property type="match status" value="1"/>
</dbReference>
<keyword evidence="6" id="KW-1185">Reference proteome</keyword>
<proteinExistence type="predicted"/>
<dbReference type="Pfam" id="PF12833">
    <property type="entry name" value="HTH_18"/>
    <property type="match status" value="1"/>
</dbReference>
<gene>
    <name evidence="5" type="ORF">GCM10023189_35910</name>
</gene>
<evidence type="ECO:0000256" key="3">
    <source>
        <dbReference type="ARBA" id="ARBA00023163"/>
    </source>
</evidence>
<evidence type="ECO:0000259" key="4">
    <source>
        <dbReference type="PROSITE" id="PS01124"/>
    </source>
</evidence>
<protein>
    <recommendedName>
        <fullName evidence="4">HTH araC/xylS-type domain-containing protein</fullName>
    </recommendedName>
</protein>
<evidence type="ECO:0000313" key="6">
    <source>
        <dbReference type="Proteomes" id="UP001501175"/>
    </source>
</evidence>
<feature type="domain" description="HTH araC/xylS-type" evidence="4">
    <location>
        <begin position="230"/>
        <end position="325"/>
    </location>
</feature>
<accession>A0ABP8N6A4</accession>
<keyword evidence="1" id="KW-0805">Transcription regulation</keyword>
<dbReference type="PROSITE" id="PS00041">
    <property type="entry name" value="HTH_ARAC_FAMILY_1"/>
    <property type="match status" value="1"/>
</dbReference>
<dbReference type="InterPro" id="IPR018062">
    <property type="entry name" value="HTH_AraC-typ_CS"/>
</dbReference>
<comment type="caution">
    <text evidence="5">The sequence shown here is derived from an EMBL/GenBank/DDBJ whole genome shotgun (WGS) entry which is preliminary data.</text>
</comment>
<sequence>MDKLVTDDWDKRFSRMDQRLVHSSDRYTEVSLTFEEPGLAAGSLSLVKTPGMALKQIAIRSERPLLFCDVSDTEDANSAFILSGGIESRFSNVKKPVDFRRERHGFQYNPSFQAEHIVHSGHFDAFQITYDLPFFRELIQSTETSTLDKVANSMDRREVFFASPDRFGVQPRMADIIQAIRTCTFQGFTRYLFIEAKLLELFALQVEHMAQASLQPATGQWSRVDREKLEAVREFIEANYLMPLTLAQLTQQFGLNEFKLKKGYKELFNTTVFGHIHHLRMKKARQLLAEKAMNVSETAYYIGYQNVGSFSAEFKKRFGYSPTGK</sequence>
<dbReference type="EMBL" id="BAABHD010000032">
    <property type="protein sequence ID" value="GAA4460592.1"/>
    <property type="molecule type" value="Genomic_DNA"/>
</dbReference>